<evidence type="ECO:0000256" key="1">
    <source>
        <dbReference type="ARBA" id="ARBA00008791"/>
    </source>
</evidence>
<dbReference type="Pfam" id="PF00582">
    <property type="entry name" value="Usp"/>
    <property type="match status" value="2"/>
</dbReference>
<feature type="domain" description="UspA" evidence="3">
    <location>
        <begin position="16"/>
        <end position="150"/>
    </location>
</feature>
<dbReference type="Proteomes" id="UP001055868">
    <property type="component" value="Chromosome"/>
</dbReference>
<evidence type="ECO:0000256" key="2">
    <source>
        <dbReference type="SAM" id="MobiDB-lite"/>
    </source>
</evidence>
<proteinExistence type="inferred from homology"/>
<dbReference type="Gene3D" id="3.40.50.620">
    <property type="entry name" value="HUPs"/>
    <property type="match status" value="2"/>
</dbReference>
<organism evidence="4 5">
    <name type="scientific">Brachybacterium kimchii</name>
    <dbReference type="NCBI Taxonomy" id="2942909"/>
    <lineage>
        <taxon>Bacteria</taxon>
        <taxon>Bacillati</taxon>
        <taxon>Actinomycetota</taxon>
        <taxon>Actinomycetes</taxon>
        <taxon>Micrococcales</taxon>
        <taxon>Dermabacteraceae</taxon>
        <taxon>Brachybacterium</taxon>
    </lineage>
</organism>
<dbReference type="SUPFAM" id="SSF52402">
    <property type="entry name" value="Adenine nucleotide alpha hydrolases-like"/>
    <property type="match status" value="2"/>
</dbReference>
<dbReference type="PANTHER" id="PTHR46553:SF3">
    <property type="entry name" value="ADENINE NUCLEOTIDE ALPHA HYDROLASES-LIKE SUPERFAMILY PROTEIN"/>
    <property type="match status" value="1"/>
</dbReference>
<dbReference type="InterPro" id="IPR006016">
    <property type="entry name" value="UspA"/>
</dbReference>
<dbReference type="PANTHER" id="PTHR46553">
    <property type="entry name" value="ADENINE NUCLEOTIDE ALPHA HYDROLASES-LIKE SUPERFAMILY PROTEIN"/>
    <property type="match status" value="1"/>
</dbReference>
<evidence type="ECO:0000313" key="5">
    <source>
        <dbReference type="Proteomes" id="UP001055868"/>
    </source>
</evidence>
<protein>
    <submittedName>
        <fullName evidence="4">Universal stress protein</fullName>
    </submittedName>
</protein>
<feature type="domain" description="UspA" evidence="3">
    <location>
        <begin position="169"/>
        <end position="308"/>
    </location>
</feature>
<gene>
    <name evidence="4" type="ORF">M4486_14790</name>
</gene>
<keyword evidence="5" id="KW-1185">Reference proteome</keyword>
<dbReference type="EMBL" id="CP097218">
    <property type="protein sequence ID" value="UQN28880.1"/>
    <property type="molecule type" value="Genomic_DNA"/>
</dbReference>
<evidence type="ECO:0000259" key="3">
    <source>
        <dbReference type="Pfam" id="PF00582"/>
    </source>
</evidence>
<reference evidence="4" key="1">
    <citation type="submission" date="2022-05" db="EMBL/GenBank/DDBJ databases">
        <title>Genomic analysis of Brachybacterium sp. CBA3104.</title>
        <authorList>
            <person name="Roh S.W."/>
            <person name="Kim Y.B."/>
            <person name="Kim Y."/>
        </authorList>
    </citation>
    <scope>NUCLEOTIDE SEQUENCE</scope>
    <source>
        <strain evidence="4">CBA3104</strain>
    </source>
</reference>
<dbReference type="RefSeq" id="WP_249478014.1">
    <property type="nucleotide sequence ID" value="NZ_CP097218.1"/>
</dbReference>
<dbReference type="InterPro" id="IPR014729">
    <property type="entry name" value="Rossmann-like_a/b/a_fold"/>
</dbReference>
<feature type="compositionally biased region" description="Low complexity" evidence="2">
    <location>
        <begin position="158"/>
        <end position="173"/>
    </location>
</feature>
<accession>A0ABY4N656</accession>
<name>A0ABY4N656_9MICO</name>
<sequence length="314" mass="32919">MDDQIPFDSADRDLEVLVGFDGSEQARSALDFAADEARRRGSGLTVVTAYAAPGAFYANLASMPHEADDAGKAAARATLEEAAEIVKDHPGPLTFRSAKGDATGVLVDASGKAKLVVVGSRGRGGFAGRVLGSVASGLPAHSRCPTVVVPRRERADGSSDSAPAAGRGPVVAGVDGSEQSRLVLRTAARQAERLGTALRVFVAMPLLDEWTYWYPTYSDDHISVEERRVELEGMVEDRIAPLRAEHPDLEIEVVVEVGNSIELLAEQSRDAPLTVLGTRGRGTVKSALLGSVSRGVLHGAGGPVMVVPAHPDKG</sequence>
<evidence type="ECO:0000313" key="4">
    <source>
        <dbReference type="EMBL" id="UQN28880.1"/>
    </source>
</evidence>
<dbReference type="PRINTS" id="PR01438">
    <property type="entry name" value="UNVRSLSTRESS"/>
</dbReference>
<comment type="similarity">
    <text evidence="1">Belongs to the universal stress protein A family.</text>
</comment>
<dbReference type="InterPro" id="IPR006015">
    <property type="entry name" value="Universal_stress_UspA"/>
</dbReference>
<feature type="region of interest" description="Disordered" evidence="2">
    <location>
        <begin position="151"/>
        <end position="173"/>
    </location>
</feature>